<protein>
    <submittedName>
        <fullName evidence="1">Stage III sporulation protein AB</fullName>
    </submittedName>
</protein>
<reference evidence="1" key="1">
    <citation type="submission" date="2020-08" db="EMBL/GenBank/DDBJ databases">
        <authorList>
            <person name="Cejkova D."/>
            <person name="Kubasova T."/>
            <person name="Jahodarova E."/>
            <person name="Rychlik I."/>
        </authorList>
    </citation>
    <scope>NUCLEOTIDE SEQUENCE</scope>
    <source>
        <strain evidence="1">An420c</strain>
    </source>
</reference>
<dbReference type="Pfam" id="PF09548">
    <property type="entry name" value="Spore_III_AB"/>
    <property type="match status" value="1"/>
</dbReference>
<keyword evidence="2" id="KW-1185">Reference proteome</keyword>
<name>A0A938WZK8_9CLOT</name>
<gene>
    <name evidence="1" type="ORF">H6A13_05665</name>
</gene>
<evidence type="ECO:0000313" key="1">
    <source>
        <dbReference type="EMBL" id="MBM6826591.1"/>
    </source>
</evidence>
<dbReference type="Proteomes" id="UP000713880">
    <property type="component" value="Unassembled WGS sequence"/>
</dbReference>
<organism evidence="1 2">
    <name type="scientific">Mordavella massiliensis</name>
    <dbReference type="NCBI Taxonomy" id="1871024"/>
    <lineage>
        <taxon>Bacteria</taxon>
        <taxon>Bacillati</taxon>
        <taxon>Bacillota</taxon>
        <taxon>Clostridia</taxon>
        <taxon>Eubacteriales</taxon>
        <taxon>Clostridiaceae</taxon>
        <taxon>Mordavella</taxon>
    </lineage>
</organism>
<evidence type="ECO:0000313" key="2">
    <source>
        <dbReference type="Proteomes" id="UP000713880"/>
    </source>
</evidence>
<dbReference type="EMBL" id="JACJLV010000013">
    <property type="protein sequence ID" value="MBM6826591.1"/>
    <property type="molecule type" value="Genomic_DNA"/>
</dbReference>
<dbReference type="InterPro" id="IPR014198">
    <property type="entry name" value="Spore_III_AB"/>
</dbReference>
<comment type="caution">
    <text evidence="1">The sequence shown here is derived from an EMBL/GenBank/DDBJ whole genome shotgun (WGS) entry which is preliminary data.</text>
</comment>
<dbReference type="PIRSF" id="PIRSF021435">
    <property type="entry name" value="SpoIIIAB"/>
    <property type="match status" value="1"/>
</dbReference>
<dbReference type="AlphaFoldDB" id="A0A938WZK8"/>
<proteinExistence type="predicted"/>
<accession>A0A938WZK8</accession>
<sequence length="174" mass="20047">MYMLKLAGSILIIGTGILAGMSAADRVRQQYEEMRELQTLLYALRSEILYARACLGEAFLKIGRDAGEPYRGWMMEMSRKMERRQDRMLSVIWKTGVRDALKNSKIQKRDLLRLEELGTQLGDADLEAQIRSLDRYLEELKHSMEEIREGMKIKIRLCQCLGVMGGIFVTILLI</sequence>
<reference evidence="1" key="2">
    <citation type="journal article" date="2021" name="Sci. Rep.">
        <title>The distribution of antibiotic resistance genes in chicken gut microbiota commensals.</title>
        <authorList>
            <person name="Juricova H."/>
            <person name="Matiasovicova J."/>
            <person name="Kubasova T."/>
            <person name="Cejkova D."/>
            <person name="Rychlik I."/>
        </authorList>
    </citation>
    <scope>NUCLEOTIDE SEQUENCE</scope>
    <source>
        <strain evidence="1">An420c</strain>
    </source>
</reference>